<feature type="binding site" evidence="7">
    <location>
        <position position="103"/>
    </location>
    <ligand>
        <name>riboflavin</name>
        <dbReference type="ChEBI" id="CHEBI:57986"/>
    </ligand>
</feature>
<dbReference type="PANTHER" id="PTHR36437">
    <property type="entry name" value="GLYOXALASE/BLEOMYCIN RESISTANCE PROTEIN/DIOXYGENASE"/>
    <property type="match status" value="1"/>
</dbReference>
<dbReference type="InterPro" id="IPR029068">
    <property type="entry name" value="Glyas_Bleomycin-R_OHBP_Dase"/>
</dbReference>
<dbReference type="PDB" id="5UMX">
    <property type="method" value="X-ray"/>
    <property type="resolution" value="1.59 A"/>
    <property type="chains" value="A/B=1-124"/>
</dbReference>
<dbReference type="Gene3D" id="3.10.180.10">
    <property type="entry name" value="2,3-Dihydroxybiphenyl 1,2-Dioxygenase, domain 1"/>
    <property type="match status" value="1"/>
</dbReference>
<keyword evidence="3" id="KW-0223">Dioxygenase</keyword>
<dbReference type="PDBsum" id="5UMP"/>
<gene>
    <name evidence="3" type="primary">tnmS3</name>
    <name evidence="4" type="ORF">AMK26_32110</name>
</gene>
<dbReference type="PDBsum" id="5UMY"/>
<dbReference type="EMBL" id="LIYH01000008">
    <property type="protein sequence ID" value="OKJ95205.1"/>
    <property type="molecule type" value="Genomic_DNA"/>
</dbReference>
<evidence type="ECO:0007829" key="7">
    <source>
        <dbReference type="PDB" id="5UMX"/>
    </source>
</evidence>
<dbReference type="Pfam" id="PF00903">
    <property type="entry name" value="Glyoxalase"/>
    <property type="match status" value="1"/>
</dbReference>
<dbReference type="SMR" id="A0A125SA29"/>
<dbReference type="PANTHER" id="PTHR36437:SF2">
    <property type="entry name" value="GLYOXALASE_BLEOMYCIN RESISTANCE PROTEIN_DIOXYGENASE"/>
    <property type="match status" value="1"/>
</dbReference>
<dbReference type="PROSITE" id="PS51819">
    <property type="entry name" value="VOC"/>
    <property type="match status" value="1"/>
</dbReference>
<evidence type="ECO:0007829" key="5">
    <source>
        <dbReference type="PDB" id="5UJP"/>
    </source>
</evidence>
<dbReference type="AlphaFoldDB" id="A0A125SA29"/>
<dbReference type="PDBsum" id="6BBX"/>
<protein>
    <submittedName>
        <fullName evidence="3">Glyoxalase/bleomycin resisance protein/dioxygenase</fullName>
    </submittedName>
</protein>
<keyword evidence="3" id="KW-0560">Oxidoreductase</keyword>
<dbReference type="PDBsum" id="5UJP"/>
<evidence type="ECO:0000313" key="4">
    <source>
        <dbReference type="EMBL" id="OKJ95205.1"/>
    </source>
</evidence>
<dbReference type="PDB" id="5W27">
    <property type="method" value="X-ray"/>
    <property type="resolution" value="1.80 A"/>
    <property type="chains" value="A/B=1-124"/>
</dbReference>
<keyword evidence="5" id="KW-0106">Calcium</keyword>
<dbReference type="PDB" id="5UMP">
    <property type="method" value="X-ray"/>
    <property type="resolution" value="1.08 A"/>
    <property type="chains" value="A/B=1-124"/>
</dbReference>
<dbReference type="PDB" id="6BBX">
    <property type="method" value="X-ray"/>
    <property type="resolution" value="2.20 A"/>
    <property type="chains" value="A/B=1-124"/>
</dbReference>
<dbReference type="GO" id="GO:0046872">
    <property type="term" value="F:metal ion binding"/>
    <property type="evidence" value="ECO:0007669"/>
    <property type="project" value="UniProtKB-KW"/>
</dbReference>
<dbReference type="InterPro" id="IPR004360">
    <property type="entry name" value="Glyas_Fos-R_dOase_dom"/>
</dbReference>
<sequence length="124" mass="13332">MAISHVQLFSVPVSDQEKAKDFYVETVGFDLLADQPGVHGRWLQVAPKGADTSLVLVDWFPTMPPGSLRGLLLRTDDVDADCARLQERGVAVDGPKNTPWGRQAMFSDPDGNVIGLNQPSASAG</sequence>
<dbReference type="RefSeq" id="WP_073759308.1">
    <property type="nucleotide sequence ID" value="NZ_LIYH01000008.1"/>
</dbReference>
<dbReference type="STRING" id="1703937.AMK26_32110"/>
<name>A0A125SA29_STRX0</name>
<dbReference type="OrthoDB" id="197463at2"/>
<dbReference type="GO" id="GO:0051213">
    <property type="term" value="F:dioxygenase activity"/>
    <property type="evidence" value="ECO:0007669"/>
    <property type="project" value="UniProtKB-KW"/>
</dbReference>
<evidence type="ECO:0000313" key="3">
    <source>
        <dbReference type="EMBL" id="AME18025.1"/>
    </source>
</evidence>
<accession>A0A125SA29</accession>
<dbReference type="InterPro" id="IPR037523">
    <property type="entry name" value="VOC_core"/>
</dbReference>
<reference evidence="3" key="1">
    <citation type="journal article" date="2016" name="MBio">
        <title>Strain Prioritization and Genome Mining for Enediyne Natural Products.</title>
        <authorList>
            <person name="Yan X."/>
            <person name="Ge H."/>
            <person name="Huang T."/>
            <person name="Hindra"/>
            <person name="Yang D."/>
            <person name="Teng Q."/>
            <person name="Crnovcic I."/>
            <person name="Li X."/>
            <person name="Rudolf J.D."/>
            <person name="Lohman J.R."/>
            <person name="Gansemans Y."/>
            <person name="Zhu X."/>
            <person name="Huang Y."/>
            <person name="Zhao L.X."/>
            <person name="Jiang Y."/>
            <person name="Van Nieuwerburgh F."/>
            <person name="Rader C."/>
            <person name="Duan Y."/>
            <person name="Shen B."/>
        </authorList>
    </citation>
    <scope>NUCLEOTIDE SEQUENCE</scope>
    <source>
        <strain evidence="3">CB03234</strain>
    </source>
</reference>
<dbReference type="PDBsum" id="5UMX"/>
<evidence type="ECO:0007829" key="6">
    <source>
        <dbReference type="PDB" id="5UMP"/>
    </source>
</evidence>
<proteinExistence type="evidence at protein level"/>
<reference evidence="5" key="2">
    <citation type="submission" date="2017-01" db="PDB data bank">
        <title>The crystal structure of a glyoxalase/bleomycin resistance protein from Streptomyces sp. CB03234.</title>
        <authorList>
            <person name="Tan K."/>
            <person name="Li H."/>
            <person name="Endres M."/>
            <person name="Phillips Jr."/>
            <person name="G.N."/>
            <person name="Joachimiak A."/>
        </authorList>
    </citation>
    <scope>X-RAY CRYSTALLOGRAPHY (1.42 ANGSTROMS) OF 8-118 IN COMPLEX WITH CA(2+)</scope>
</reference>
<dbReference type="EMBL" id="KT716443">
    <property type="protein sequence ID" value="AME18025.1"/>
    <property type="molecule type" value="Genomic_DNA"/>
</dbReference>
<evidence type="ECO:0000256" key="1">
    <source>
        <dbReference type="SAM" id="MobiDB-lite"/>
    </source>
</evidence>
<feature type="binding site" evidence="7">
    <location>
        <position position="100"/>
    </location>
    <ligand>
        <name>riboflavin</name>
        <dbReference type="ChEBI" id="CHEBI:57986"/>
    </ligand>
</feature>
<evidence type="ECO:0007829" key="8">
    <source>
        <dbReference type="PDB" id="5W27"/>
    </source>
</evidence>
<feature type="binding site" evidence="7">
    <location>
        <position position="35"/>
    </location>
    <ligand>
        <name>riboflavin</name>
        <dbReference type="ChEBI" id="CHEBI:57986"/>
    </ligand>
</feature>
<keyword evidence="5 6" id="KW-0002">3D-structure</keyword>
<reference evidence="8" key="3">
    <citation type="submission" date="2017-06" db="PDB data bank">
        <title>Crystal structure of TnmS3 in complex with tiancimycin (TNM B).</title>
        <authorList>
            <consortium name="Enzyme Discovery for Natural Product Biosynthesis (NatPro)"/>
            <person name="Chang C.Y."/>
            <person name="Chang C."/>
            <person name="Nocek B."/>
            <person name="Rudolf J.D."/>
            <person name="Joachimiak A."/>
            <person name="Phillips G.N."/>
            <person name="SHen B."/>
        </authorList>
    </citation>
    <scope>X-RAY CRYSTALLOGRAPHY (1.80 ANGSTROMS)</scope>
</reference>
<feature type="domain" description="VOC" evidence="2">
    <location>
        <begin position="2"/>
        <end position="119"/>
    </location>
</feature>
<dbReference type="PDBsum" id="5W27"/>
<reference evidence="6 7" key="4">
    <citation type="journal article" date="2018" name="Cell Chem. Biol.">
        <title>Resistance to Enediyne Antitumor Antibiotics by Sequestration.</title>
        <authorList>
            <person name="Chang C.Y."/>
            <person name="Yan X."/>
            <person name="Crnovcic I."/>
            <person name="Annaval T."/>
            <person name="Chang C."/>
            <person name="Nocek B."/>
            <person name="Rudolf J.D."/>
            <person name="Yang D."/>
            <person name="Hindra"/>
            <person name="Babnigg G."/>
            <person name="Joachimiak A."/>
            <person name="Phillips G.N."/>
            <person name="Shen B."/>
        </authorList>
    </citation>
    <scope>X-RAY CRYSTALLOGRAPHY (1.08 ANGSTROMS) IN COMPLEX WITH RIBOFLAVIN</scope>
</reference>
<feature type="region of interest" description="Disordered" evidence="1">
    <location>
        <begin position="90"/>
        <end position="124"/>
    </location>
</feature>
<keyword evidence="5" id="KW-0479">Metal-binding</keyword>
<organism evidence="3">
    <name type="scientific">Streptomyces sp. (strain CB03234)</name>
    <dbReference type="NCBI Taxonomy" id="1703937"/>
    <lineage>
        <taxon>Bacteria</taxon>
        <taxon>Bacillati</taxon>
        <taxon>Actinomycetota</taxon>
        <taxon>Actinomycetes</taxon>
        <taxon>Kitasatosporales</taxon>
        <taxon>Streptomycetaceae</taxon>
        <taxon>Streptomyces</taxon>
    </lineage>
</organism>
<evidence type="ECO:0000259" key="2">
    <source>
        <dbReference type="PROSITE" id="PS51819"/>
    </source>
</evidence>
<dbReference type="SUPFAM" id="SSF54593">
    <property type="entry name" value="Glyoxalase/Bleomycin resistance protein/Dihydroxybiphenyl dioxygenase"/>
    <property type="match status" value="1"/>
</dbReference>
<feature type="compositionally biased region" description="Polar residues" evidence="1">
    <location>
        <begin position="115"/>
        <end position="124"/>
    </location>
</feature>
<feature type="binding site" evidence="5">
    <location>
        <position position="51"/>
    </location>
    <ligand>
        <name>Ca(2+)</name>
        <dbReference type="ChEBI" id="CHEBI:29108"/>
    </ligand>
</feature>
<dbReference type="PDB" id="5UMY">
    <property type="method" value="X-ray"/>
    <property type="resolution" value="1.78 A"/>
    <property type="chains" value="A/B=1-124"/>
</dbReference>
<dbReference type="PDB" id="5UJP">
    <property type="method" value="X-ray"/>
    <property type="resolution" value="1.42 A"/>
    <property type="chains" value="A/B=8-118"/>
</dbReference>